<accession>A0A9R1V5M0</accession>
<keyword evidence="3" id="KW-1185">Reference proteome</keyword>
<dbReference type="EMBL" id="NBSK02000006">
    <property type="protein sequence ID" value="KAJ0199783.1"/>
    <property type="molecule type" value="Genomic_DNA"/>
</dbReference>
<reference evidence="2 3" key="1">
    <citation type="journal article" date="2017" name="Nat. Commun.">
        <title>Genome assembly with in vitro proximity ligation data and whole-genome triplication in lettuce.</title>
        <authorList>
            <person name="Reyes-Chin-Wo S."/>
            <person name="Wang Z."/>
            <person name="Yang X."/>
            <person name="Kozik A."/>
            <person name="Arikit S."/>
            <person name="Song C."/>
            <person name="Xia L."/>
            <person name="Froenicke L."/>
            <person name="Lavelle D.O."/>
            <person name="Truco M.J."/>
            <person name="Xia R."/>
            <person name="Zhu S."/>
            <person name="Xu C."/>
            <person name="Xu H."/>
            <person name="Xu X."/>
            <person name="Cox K."/>
            <person name="Korf I."/>
            <person name="Meyers B.C."/>
            <person name="Michelmore R.W."/>
        </authorList>
    </citation>
    <scope>NUCLEOTIDE SEQUENCE [LARGE SCALE GENOMIC DNA]</scope>
    <source>
        <strain evidence="3">cv. Salinas</strain>
        <tissue evidence="2">Seedlings</tissue>
    </source>
</reference>
<organism evidence="2 3">
    <name type="scientific">Lactuca sativa</name>
    <name type="common">Garden lettuce</name>
    <dbReference type="NCBI Taxonomy" id="4236"/>
    <lineage>
        <taxon>Eukaryota</taxon>
        <taxon>Viridiplantae</taxon>
        <taxon>Streptophyta</taxon>
        <taxon>Embryophyta</taxon>
        <taxon>Tracheophyta</taxon>
        <taxon>Spermatophyta</taxon>
        <taxon>Magnoliopsida</taxon>
        <taxon>eudicotyledons</taxon>
        <taxon>Gunneridae</taxon>
        <taxon>Pentapetalae</taxon>
        <taxon>asterids</taxon>
        <taxon>campanulids</taxon>
        <taxon>Asterales</taxon>
        <taxon>Asteraceae</taxon>
        <taxon>Cichorioideae</taxon>
        <taxon>Cichorieae</taxon>
        <taxon>Lactucinae</taxon>
        <taxon>Lactuca</taxon>
    </lineage>
</organism>
<feature type="compositionally biased region" description="Basic and acidic residues" evidence="1">
    <location>
        <begin position="53"/>
        <end position="73"/>
    </location>
</feature>
<proteinExistence type="predicted"/>
<evidence type="ECO:0000256" key="1">
    <source>
        <dbReference type="SAM" id="MobiDB-lite"/>
    </source>
</evidence>
<dbReference type="Proteomes" id="UP000235145">
    <property type="component" value="Unassembled WGS sequence"/>
</dbReference>
<comment type="caution">
    <text evidence="2">The sequence shown here is derived from an EMBL/GenBank/DDBJ whole genome shotgun (WGS) entry which is preliminary data.</text>
</comment>
<dbReference type="AlphaFoldDB" id="A0A9R1V5M0"/>
<name>A0A9R1V5M0_LACSA</name>
<gene>
    <name evidence="2" type="ORF">LSAT_V11C600305920</name>
</gene>
<protein>
    <submittedName>
        <fullName evidence="2">Uncharacterized protein</fullName>
    </submittedName>
</protein>
<evidence type="ECO:0000313" key="3">
    <source>
        <dbReference type="Proteomes" id="UP000235145"/>
    </source>
</evidence>
<sequence>MVIIINSSIESHMLDQEEMSIKSKRTKPRAIVSTTFEVFTFKTPYSLMTKNAVKKDKQGRKTMEREKEGVEKNKHCKGKKRKAEEITARKSMEELKRAYKRKIHLYKTKYKVQKLKKEIPMEEAAET</sequence>
<feature type="region of interest" description="Disordered" evidence="1">
    <location>
        <begin position="52"/>
        <end position="84"/>
    </location>
</feature>
<evidence type="ECO:0000313" key="2">
    <source>
        <dbReference type="EMBL" id="KAJ0199783.1"/>
    </source>
</evidence>